<evidence type="ECO:0000313" key="4">
    <source>
        <dbReference type="EMBL" id="MFB9769698.1"/>
    </source>
</evidence>
<gene>
    <name evidence="4" type="ORF">ACFFLI_07455</name>
</gene>
<evidence type="ECO:0000256" key="1">
    <source>
        <dbReference type="ARBA" id="ARBA00006484"/>
    </source>
</evidence>
<protein>
    <submittedName>
        <fullName evidence="4">SDR family NAD(P)-dependent oxidoreductase</fullName>
        <ecNumber evidence="4">1.-.-.-</ecNumber>
    </submittedName>
</protein>
<dbReference type="RefSeq" id="WP_137643289.1">
    <property type="nucleotide sequence ID" value="NZ_BJEA01000016.1"/>
</dbReference>
<evidence type="ECO:0000313" key="5">
    <source>
        <dbReference type="Proteomes" id="UP001589691"/>
    </source>
</evidence>
<dbReference type="PRINTS" id="PR00081">
    <property type="entry name" value="GDHRDH"/>
</dbReference>
<dbReference type="PRINTS" id="PR00080">
    <property type="entry name" value="SDRFAMILY"/>
</dbReference>
<dbReference type="Gene3D" id="3.40.50.720">
    <property type="entry name" value="NAD(P)-binding Rossmann-like Domain"/>
    <property type="match status" value="1"/>
</dbReference>
<evidence type="ECO:0000256" key="2">
    <source>
        <dbReference type="ARBA" id="ARBA00023002"/>
    </source>
</evidence>
<organism evidence="4 5">
    <name type="scientific">Lactiplantibacillus modestisalitolerans</name>
    <dbReference type="NCBI Taxonomy" id="1457219"/>
    <lineage>
        <taxon>Bacteria</taxon>
        <taxon>Bacillati</taxon>
        <taxon>Bacillota</taxon>
        <taxon>Bacilli</taxon>
        <taxon>Lactobacillales</taxon>
        <taxon>Lactobacillaceae</taxon>
        <taxon>Lactiplantibacillus</taxon>
    </lineage>
</organism>
<sequence length="264" mass="28743">MAQLTGKTFLITGASSGLGEQLAFAAAARGANVVLVARRKERLMRVADQCRILSAGAQALAVTGDLNHVTAIEHVFDVVDQSFKQLDVVINAAGFGYMVNATEMDPAMIARMFRVNTLATMYISQLAARRMRQQASGEIVNIASIAGKIATPKSAVYAATKAALIAYDNSLRLELRANHVNVMTVNPGPIKTDFFETADPSGHYLDRVEKLALDPIRLAELIVSQLGRRRREINRPRLMAVANIGYQLAPRVGDWLTGSVFNFK</sequence>
<reference evidence="4 5" key="1">
    <citation type="submission" date="2024-09" db="EMBL/GenBank/DDBJ databases">
        <authorList>
            <person name="Sun Q."/>
            <person name="Mori K."/>
        </authorList>
    </citation>
    <scope>NUCLEOTIDE SEQUENCE [LARGE SCALE GENOMIC DNA]</scope>
    <source>
        <strain evidence="4 5">TBRC 4576</strain>
    </source>
</reference>
<dbReference type="InterPro" id="IPR002347">
    <property type="entry name" value="SDR_fam"/>
</dbReference>
<accession>A0ABV5WUL1</accession>
<evidence type="ECO:0000256" key="3">
    <source>
        <dbReference type="RuleBase" id="RU000363"/>
    </source>
</evidence>
<dbReference type="PANTHER" id="PTHR44196">
    <property type="entry name" value="DEHYDROGENASE/REDUCTASE SDR FAMILY MEMBER 7B"/>
    <property type="match status" value="1"/>
</dbReference>
<dbReference type="Pfam" id="PF00106">
    <property type="entry name" value="adh_short"/>
    <property type="match status" value="1"/>
</dbReference>
<dbReference type="EC" id="1.-.-.-" evidence="4"/>
<keyword evidence="2 4" id="KW-0560">Oxidoreductase</keyword>
<dbReference type="SUPFAM" id="SSF51735">
    <property type="entry name" value="NAD(P)-binding Rossmann-fold domains"/>
    <property type="match status" value="1"/>
</dbReference>
<comment type="similarity">
    <text evidence="1 3">Belongs to the short-chain dehydrogenases/reductases (SDR) family.</text>
</comment>
<name>A0ABV5WUL1_9LACO</name>
<dbReference type="PANTHER" id="PTHR44196:SF1">
    <property type="entry name" value="DEHYDROGENASE_REDUCTASE SDR FAMILY MEMBER 7B"/>
    <property type="match status" value="1"/>
</dbReference>
<proteinExistence type="inferred from homology"/>
<dbReference type="EMBL" id="JBHLZY010000019">
    <property type="protein sequence ID" value="MFB9769698.1"/>
    <property type="molecule type" value="Genomic_DNA"/>
</dbReference>
<keyword evidence="5" id="KW-1185">Reference proteome</keyword>
<dbReference type="Proteomes" id="UP001589691">
    <property type="component" value="Unassembled WGS sequence"/>
</dbReference>
<comment type="caution">
    <text evidence="4">The sequence shown here is derived from an EMBL/GenBank/DDBJ whole genome shotgun (WGS) entry which is preliminary data.</text>
</comment>
<dbReference type="InterPro" id="IPR036291">
    <property type="entry name" value="NAD(P)-bd_dom_sf"/>
</dbReference>
<dbReference type="GO" id="GO:0016491">
    <property type="term" value="F:oxidoreductase activity"/>
    <property type="evidence" value="ECO:0007669"/>
    <property type="project" value="UniProtKB-KW"/>
</dbReference>